<dbReference type="AlphaFoldDB" id="K7YKZ7"/>
<keyword evidence="1" id="KW-1133">Transmembrane helix</keyword>
<feature type="transmembrane region" description="Helical" evidence="1">
    <location>
        <begin position="6"/>
        <end position="27"/>
    </location>
</feature>
<dbReference type="HOGENOM" id="CLU_3149916_0_0_7"/>
<name>K7YKZ7_BDEBC</name>
<dbReference type="Proteomes" id="UP000010074">
    <property type="component" value="Chromosome"/>
</dbReference>
<evidence type="ECO:0000313" key="2">
    <source>
        <dbReference type="EMBL" id="AFY00411.1"/>
    </source>
</evidence>
<dbReference type="PATRIC" id="fig|1069642.3.peg.697"/>
<accession>K7YKZ7</accession>
<keyword evidence="1" id="KW-0812">Transmembrane</keyword>
<keyword evidence="1" id="KW-0472">Membrane</keyword>
<evidence type="ECO:0000256" key="1">
    <source>
        <dbReference type="SAM" id="Phobius"/>
    </source>
</evidence>
<sequence>MELPQKFLNLLVIIIPLIFFVSVFFFMEWRQRKARQRTEPSQNETPRT</sequence>
<proteinExistence type="predicted"/>
<dbReference type="KEGG" id="bbat:Bdt_0704"/>
<dbReference type="EMBL" id="CP002930">
    <property type="protein sequence ID" value="AFY00411.1"/>
    <property type="molecule type" value="Genomic_DNA"/>
</dbReference>
<gene>
    <name evidence="2" type="ORF">Bdt_0704</name>
</gene>
<protein>
    <submittedName>
        <fullName evidence="2">Uncharacterized protein</fullName>
    </submittedName>
</protein>
<dbReference type="STRING" id="1069642.Bdt_0704"/>
<reference evidence="2 3" key="1">
    <citation type="journal article" date="2012" name="BMC Genomics">
        <title>Genome analysis of a simultaneously predatory and prey-independent, novel Bdellovibrio bacteriovorus from the River Tiber, supports in silico predictions of both ancient and recent lateral gene transfer from diverse bacteria.</title>
        <authorList>
            <person name="Hobley L."/>
            <person name="Lerner T.R."/>
            <person name="Williams L.E."/>
            <person name="Lambert C."/>
            <person name="Till R."/>
            <person name="Milner D.S."/>
            <person name="Basford S.M."/>
            <person name="Capeness M.J."/>
            <person name="Fenton A.K."/>
            <person name="Atterbury R.J."/>
            <person name="Harris M.A."/>
            <person name="Sockett R.E."/>
        </authorList>
    </citation>
    <scope>NUCLEOTIDE SEQUENCE [LARGE SCALE GENOMIC DNA]</scope>
    <source>
        <strain evidence="2 3">Tiberius</strain>
    </source>
</reference>
<evidence type="ECO:0000313" key="3">
    <source>
        <dbReference type="Proteomes" id="UP000010074"/>
    </source>
</evidence>
<organism evidence="2 3">
    <name type="scientific">Bdellovibrio bacteriovorus str. Tiberius</name>
    <dbReference type="NCBI Taxonomy" id="1069642"/>
    <lineage>
        <taxon>Bacteria</taxon>
        <taxon>Pseudomonadati</taxon>
        <taxon>Bdellovibrionota</taxon>
        <taxon>Bdellovibrionia</taxon>
        <taxon>Bdellovibrionales</taxon>
        <taxon>Pseudobdellovibrionaceae</taxon>
        <taxon>Bdellovibrio</taxon>
    </lineage>
</organism>